<evidence type="ECO:0000256" key="1">
    <source>
        <dbReference type="SAM" id="Phobius"/>
    </source>
</evidence>
<accession>A0A0J8DBZ6</accession>
<keyword evidence="1" id="KW-0472">Membrane</keyword>
<keyword evidence="1" id="KW-0812">Transmembrane</keyword>
<keyword evidence="3" id="KW-1185">Reference proteome</keyword>
<feature type="transmembrane region" description="Helical" evidence="1">
    <location>
        <begin position="12"/>
        <end position="32"/>
    </location>
</feature>
<dbReference type="RefSeq" id="WP_048570460.1">
    <property type="nucleotide sequence ID" value="NZ_LFVU01000026.1"/>
</dbReference>
<organism evidence="2 3">
    <name type="scientific">Clostridium cylindrosporum DSM 605</name>
    <dbReference type="NCBI Taxonomy" id="1121307"/>
    <lineage>
        <taxon>Bacteria</taxon>
        <taxon>Bacillati</taxon>
        <taxon>Bacillota</taxon>
        <taxon>Clostridia</taxon>
        <taxon>Eubacteriales</taxon>
        <taxon>Clostridiaceae</taxon>
        <taxon>Clostridium</taxon>
    </lineage>
</organism>
<evidence type="ECO:0000313" key="3">
    <source>
        <dbReference type="Proteomes" id="UP000036756"/>
    </source>
</evidence>
<comment type="caution">
    <text evidence="2">The sequence shown here is derived from an EMBL/GenBank/DDBJ whole genome shotgun (WGS) entry which is preliminary data.</text>
</comment>
<reference evidence="2 3" key="1">
    <citation type="submission" date="2015-06" db="EMBL/GenBank/DDBJ databases">
        <title>Draft genome sequence of the purine-degrading Clostridium cylindrosporum HC-1 (DSM 605).</title>
        <authorList>
            <person name="Poehlein A."/>
            <person name="Schiel-Bengelsdorf B."/>
            <person name="Bengelsdorf F."/>
            <person name="Daniel R."/>
            <person name="Duerre P."/>
        </authorList>
    </citation>
    <scope>NUCLEOTIDE SEQUENCE [LARGE SCALE GENOMIC DNA]</scope>
    <source>
        <strain evidence="2 3">DSM 605</strain>
    </source>
</reference>
<dbReference type="EMBL" id="LFVU01000026">
    <property type="protein sequence ID" value="KMT21803.1"/>
    <property type="molecule type" value="Genomic_DNA"/>
</dbReference>
<gene>
    <name evidence="2" type="ORF">CLCY_3c00700</name>
</gene>
<name>A0A0J8DBZ6_CLOCY</name>
<keyword evidence="1" id="KW-1133">Transmembrane helix</keyword>
<sequence>MTVLREKKTWIAMSLLIITVLLIMTILLLLHMKDKKDENYKKEKFNSVYYTKPVQFNNSDIDFEYSQFQGKTQSKKYNNLESLENQIGFKVLHSNYFSNDNFEVVYIKDVGFSEIYQVPKASLKSYGKDFDKIGISSFLNDITEPYVKMTIINNKDTKGIPTEYMGYYEIQDVFSLSNGKEVQLIKEYNRTGDYERYIIVFNHNNVVYTVEYIPDLDSARNIANSFFK</sequence>
<proteinExistence type="predicted"/>
<dbReference type="PATRIC" id="fig|1121307.3.peg.1424"/>
<dbReference type="OrthoDB" id="9804441at2"/>
<dbReference type="AlphaFoldDB" id="A0A0J8DBZ6"/>
<dbReference type="Proteomes" id="UP000036756">
    <property type="component" value="Unassembled WGS sequence"/>
</dbReference>
<dbReference type="STRING" id="1121307.CLCY_3c00700"/>
<evidence type="ECO:0000313" key="2">
    <source>
        <dbReference type="EMBL" id="KMT21803.1"/>
    </source>
</evidence>
<protein>
    <submittedName>
        <fullName evidence="2">Uncharacterized protein</fullName>
    </submittedName>
</protein>